<dbReference type="InterPro" id="IPR046358">
    <property type="entry name" value="Flagellin_C"/>
</dbReference>
<feature type="domain" description="Flagellin N-terminal" evidence="4">
    <location>
        <begin position="6"/>
        <end position="140"/>
    </location>
</feature>
<evidence type="ECO:0000313" key="7">
    <source>
        <dbReference type="Proteomes" id="UP001342418"/>
    </source>
</evidence>
<dbReference type="Gene3D" id="1.20.1330.10">
    <property type="entry name" value="f41 fragment of flagellin, N-terminal domain"/>
    <property type="match status" value="1"/>
</dbReference>
<dbReference type="RefSeq" id="WP_338529228.1">
    <property type="nucleotide sequence ID" value="NZ_CP030941.1"/>
</dbReference>
<sequence>MKTSFISSHAMSQSMRSQMMRMQVELAQKQQEATTGRVADSGIALGARAGYSFSMARDIERYQGLLDSNSVASNRLSATQNSLQQLSDIGSELLSTLTAAISGVDDTAIVRTSAKRVLESVTSILNSNLNGEYLFAGINTDVKPINDFTAPGSPNKAQFDADFFGYFGFSQTDPAAAGITAAQMNDFLSTVLEPSFMGAGWQASWSNASDETITSRITQNETAETSTTANSTGMRKLALVAAALSDLLEGPLNGEARAALYERSTALIAEAVPDIAKTQSEVGVAENRIKDANERVSAQIDLFKTFITDLEGVDAYEAATKVNELLTQIETSYALTARIQQLSLLNYLS</sequence>
<dbReference type="InterPro" id="IPR001029">
    <property type="entry name" value="Flagellin_N"/>
</dbReference>
<comment type="similarity">
    <text evidence="1 3">Belongs to the bacterial flagellin family.</text>
</comment>
<evidence type="ECO:0000256" key="2">
    <source>
        <dbReference type="ARBA" id="ARBA00023143"/>
    </source>
</evidence>
<evidence type="ECO:0000256" key="1">
    <source>
        <dbReference type="ARBA" id="ARBA00005709"/>
    </source>
</evidence>
<evidence type="ECO:0000256" key="3">
    <source>
        <dbReference type="RuleBase" id="RU362073"/>
    </source>
</evidence>
<evidence type="ECO:0000313" key="6">
    <source>
        <dbReference type="EMBL" id="UUP16827.1"/>
    </source>
</evidence>
<organism evidence="6 7">
    <name type="scientific">Nitratireductor thuwali</name>
    <dbReference type="NCBI Taxonomy" id="2267699"/>
    <lineage>
        <taxon>Bacteria</taxon>
        <taxon>Pseudomonadati</taxon>
        <taxon>Pseudomonadota</taxon>
        <taxon>Alphaproteobacteria</taxon>
        <taxon>Hyphomicrobiales</taxon>
        <taxon>Phyllobacteriaceae</taxon>
        <taxon>Nitratireductor</taxon>
    </lineage>
</organism>
<dbReference type="EMBL" id="CP030941">
    <property type="protein sequence ID" value="UUP16827.1"/>
    <property type="molecule type" value="Genomic_DNA"/>
</dbReference>
<evidence type="ECO:0000259" key="4">
    <source>
        <dbReference type="Pfam" id="PF00669"/>
    </source>
</evidence>
<dbReference type="Pfam" id="PF00700">
    <property type="entry name" value="Flagellin_C"/>
    <property type="match status" value="1"/>
</dbReference>
<accession>A0ABY5MJ71</accession>
<dbReference type="PANTHER" id="PTHR42792:SF1">
    <property type="entry name" value="FLAGELLAR HOOK-ASSOCIATED PROTEIN 3"/>
    <property type="match status" value="1"/>
</dbReference>
<gene>
    <name evidence="6" type="ORF">NTH_01274</name>
</gene>
<protein>
    <recommendedName>
        <fullName evidence="3">Flagellin</fullName>
    </recommendedName>
</protein>
<keyword evidence="7" id="KW-1185">Reference proteome</keyword>
<dbReference type="NCBIfam" id="NF004669">
    <property type="entry name" value="PRK06008.1"/>
    <property type="match status" value="1"/>
</dbReference>
<evidence type="ECO:0000259" key="5">
    <source>
        <dbReference type="Pfam" id="PF00700"/>
    </source>
</evidence>
<name>A0ABY5MJ71_9HYPH</name>
<feature type="domain" description="Flagellin C-terminal" evidence="5">
    <location>
        <begin position="267"/>
        <end position="348"/>
    </location>
</feature>
<dbReference type="Pfam" id="PF00669">
    <property type="entry name" value="Flagellin_N"/>
    <property type="match status" value="1"/>
</dbReference>
<dbReference type="Proteomes" id="UP001342418">
    <property type="component" value="Chromosome"/>
</dbReference>
<dbReference type="SUPFAM" id="SSF64518">
    <property type="entry name" value="Phase 1 flagellin"/>
    <property type="match status" value="1"/>
</dbReference>
<reference evidence="6 7" key="1">
    <citation type="submission" date="2018-07" db="EMBL/GenBank/DDBJ databases">
        <title>Genome sequence of Nitratireductor thuwali#1536.</title>
        <authorList>
            <person name="Michoud G."/>
            <person name="Merlino G."/>
            <person name="Sefrji F.O."/>
            <person name="Daffonchio D."/>
        </authorList>
    </citation>
    <scope>NUCLEOTIDE SEQUENCE [LARGE SCALE GENOMIC DNA]</scope>
    <source>
        <strain evidence="7">Nit1536</strain>
    </source>
</reference>
<dbReference type="InterPro" id="IPR001492">
    <property type="entry name" value="Flagellin"/>
</dbReference>
<proteinExistence type="inferred from homology"/>
<keyword evidence="3" id="KW-0964">Secreted</keyword>
<dbReference type="PANTHER" id="PTHR42792">
    <property type="entry name" value="FLAGELLIN"/>
    <property type="match status" value="1"/>
</dbReference>
<comment type="function">
    <text evidence="3">Flagellin is the subunit protein which polymerizes to form the filaments of bacterial flagella.</text>
</comment>
<comment type="subcellular location">
    <subcellularLocation>
        <location evidence="3">Secreted</location>
    </subcellularLocation>
    <subcellularLocation>
        <location evidence="3">Bacterial flagellum</location>
    </subcellularLocation>
</comment>
<keyword evidence="2 3" id="KW-0975">Bacterial flagellum</keyword>